<dbReference type="AlphaFoldDB" id="A0A268QUC9"/>
<sequence>KDAHGLYQFDGSYLYEYETEGDRENRVWGTANFDLGKNEVQSFLISNAVFWMEKYHIDGFRVDAVANI</sequence>
<dbReference type="GO" id="GO:0005978">
    <property type="term" value="P:glycogen biosynthetic process"/>
    <property type="evidence" value="ECO:0007669"/>
    <property type="project" value="TreeGrafter"/>
</dbReference>
<dbReference type="PANTHER" id="PTHR43651">
    <property type="entry name" value="1,4-ALPHA-GLUCAN-BRANCHING ENZYME"/>
    <property type="match status" value="1"/>
</dbReference>
<gene>
    <name evidence="1" type="ORF">CHH61_26525</name>
</gene>
<dbReference type="SUPFAM" id="SSF51445">
    <property type="entry name" value="(Trans)glycosidases"/>
    <property type="match status" value="1"/>
</dbReference>
<dbReference type="Gene3D" id="3.20.20.80">
    <property type="entry name" value="Glycosidases"/>
    <property type="match status" value="1"/>
</dbReference>
<evidence type="ECO:0000313" key="1">
    <source>
        <dbReference type="EMBL" id="PAF11585.1"/>
    </source>
</evidence>
<proteinExistence type="predicted"/>
<feature type="non-terminal residue" evidence="1">
    <location>
        <position position="68"/>
    </location>
</feature>
<dbReference type="EMBL" id="NPBS01001015">
    <property type="protein sequence ID" value="PAF11585.1"/>
    <property type="molecule type" value="Genomic_DNA"/>
</dbReference>
<dbReference type="InterPro" id="IPR017853">
    <property type="entry name" value="GH"/>
</dbReference>
<accession>A0A268QUC9</accession>
<dbReference type="PANTHER" id="PTHR43651:SF3">
    <property type="entry name" value="1,4-ALPHA-GLUCAN-BRANCHING ENZYME"/>
    <property type="match status" value="1"/>
</dbReference>
<name>A0A268QUC9_SHOCL</name>
<reference evidence="1 2" key="1">
    <citation type="submission" date="2017-07" db="EMBL/GenBank/DDBJ databases">
        <title>Isolation and whole genome analysis of endospore-forming bacteria from heroin.</title>
        <authorList>
            <person name="Kalinowski J."/>
            <person name="Ahrens B."/>
            <person name="Al-Dilaimi A."/>
            <person name="Winkler A."/>
            <person name="Wibberg D."/>
            <person name="Schleenbecker U."/>
            <person name="Ruckert C."/>
            <person name="Wolfel R."/>
            <person name="Grass G."/>
        </authorList>
    </citation>
    <scope>NUCLEOTIDE SEQUENCE [LARGE SCALE GENOMIC DNA]</scope>
    <source>
        <strain evidence="1 2">7523-2</strain>
    </source>
</reference>
<dbReference type="GO" id="GO:0003844">
    <property type="term" value="F:1,4-alpha-glucan branching enzyme activity"/>
    <property type="evidence" value="ECO:0007669"/>
    <property type="project" value="TreeGrafter"/>
</dbReference>
<evidence type="ECO:0000313" key="2">
    <source>
        <dbReference type="Proteomes" id="UP000216133"/>
    </source>
</evidence>
<protein>
    <submittedName>
        <fullName evidence="1">Uncharacterized protein</fullName>
    </submittedName>
</protein>
<dbReference type="GO" id="GO:0005829">
    <property type="term" value="C:cytosol"/>
    <property type="evidence" value="ECO:0007669"/>
    <property type="project" value="TreeGrafter"/>
</dbReference>
<feature type="non-terminal residue" evidence="1">
    <location>
        <position position="1"/>
    </location>
</feature>
<dbReference type="Proteomes" id="UP000216133">
    <property type="component" value="Unassembled WGS sequence"/>
</dbReference>
<organism evidence="1 2">
    <name type="scientific">Shouchella clausii</name>
    <name type="common">Alkalihalobacillus clausii</name>
    <dbReference type="NCBI Taxonomy" id="79880"/>
    <lineage>
        <taxon>Bacteria</taxon>
        <taxon>Bacillati</taxon>
        <taxon>Bacillota</taxon>
        <taxon>Bacilli</taxon>
        <taxon>Bacillales</taxon>
        <taxon>Bacillaceae</taxon>
        <taxon>Shouchella</taxon>
    </lineage>
</organism>
<comment type="caution">
    <text evidence="1">The sequence shown here is derived from an EMBL/GenBank/DDBJ whole genome shotgun (WGS) entry which is preliminary data.</text>
</comment>